<gene>
    <name evidence="3" type="primary">mcsA</name>
    <name evidence="3" type="ORF">Chls_051</name>
    <name evidence="4" type="ORF">INQ84_01440</name>
</gene>
<dbReference type="GO" id="GO:0009432">
    <property type="term" value="P:SOS response"/>
    <property type="evidence" value="ECO:0007669"/>
    <property type="project" value="UniProtKB-KW"/>
</dbReference>
<evidence type="ECO:0000313" key="5">
    <source>
        <dbReference type="Proteomes" id="UP000512184"/>
    </source>
</evidence>
<evidence type="ECO:0000259" key="2">
    <source>
        <dbReference type="PROSITE" id="PS50151"/>
    </source>
</evidence>
<dbReference type="GO" id="GO:0005507">
    <property type="term" value="F:copper ion binding"/>
    <property type="evidence" value="ECO:0007669"/>
    <property type="project" value="TreeGrafter"/>
</dbReference>
<dbReference type="InterPro" id="IPR025542">
    <property type="entry name" value="YacH"/>
</dbReference>
<accession>A0AAQ0J6A7</accession>
<dbReference type="Proteomes" id="UP000512184">
    <property type="component" value="Chromosome"/>
</dbReference>
<dbReference type="SUPFAM" id="SSF46600">
    <property type="entry name" value="C-terminal UvrC-binding domain of UvrB"/>
    <property type="match status" value="1"/>
</dbReference>
<protein>
    <submittedName>
        <fullName evidence="3">Protein-arginine kinase activator protein McsA</fullName>
    </submittedName>
    <submittedName>
        <fullName evidence="4">UvrB/UvrC motif-containing protein</fullName>
    </submittedName>
</protein>
<dbReference type="PANTHER" id="PTHR38430:SF1">
    <property type="entry name" value="PROTEIN-ARGININE KINASE ACTIVATOR PROTEIN"/>
    <property type="match status" value="1"/>
</dbReference>
<keyword evidence="3" id="KW-0808">Transferase</keyword>
<evidence type="ECO:0000313" key="3">
    <source>
        <dbReference type="EMBL" id="QHP82926.1"/>
    </source>
</evidence>
<evidence type="ECO:0000313" key="4">
    <source>
        <dbReference type="EMBL" id="QYC74651.1"/>
    </source>
</evidence>
<evidence type="ECO:0000313" key="6">
    <source>
        <dbReference type="Proteomes" id="UP000825134"/>
    </source>
</evidence>
<keyword evidence="1" id="KW-0742">SOS response</keyword>
<dbReference type="PANTHER" id="PTHR38430">
    <property type="entry name" value="PROTEIN-ARGININE KINASE ACTIVATOR PROTEIN"/>
    <property type="match status" value="1"/>
</dbReference>
<feature type="domain" description="UVR" evidence="2">
    <location>
        <begin position="132"/>
        <end position="167"/>
    </location>
</feature>
<dbReference type="Proteomes" id="UP000825134">
    <property type="component" value="Chromosome"/>
</dbReference>
<dbReference type="GO" id="GO:0008270">
    <property type="term" value="F:zinc ion binding"/>
    <property type="evidence" value="ECO:0007669"/>
    <property type="project" value="TreeGrafter"/>
</dbReference>
<name>A0AAQ0J6A7_9CHLA</name>
<proteinExistence type="predicted"/>
<dbReference type="RefSeq" id="WP_080122561.1">
    <property type="nucleotide sequence ID" value="NZ_CP035278.1"/>
</dbReference>
<dbReference type="GO" id="GO:1990169">
    <property type="term" value="P:stress response to copper ion"/>
    <property type="evidence" value="ECO:0007669"/>
    <property type="project" value="TreeGrafter"/>
</dbReference>
<dbReference type="GO" id="GO:0016301">
    <property type="term" value="F:kinase activity"/>
    <property type="evidence" value="ECO:0007669"/>
    <property type="project" value="UniProtKB-KW"/>
</dbReference>
<evidence type="ECO:0000256" key="1">
    <source>
        <dbReference type="ARBA" id="ARBA00023236"/>
    </source>
</evidence>
<sequence length="173" mass="19791">MDPSEESSALCYNCQQPAVICFTEISDNITSRCYVCNNCPYPSRYYDRETFLASSTKDSLILECGNCKTKWCIRDTDEILLGCSLCYRTFKSLIVSQLLRHQAISSYTADKTNNFHIGRSLENLEKPTINPAMRLIALHEALQETLRQEDYEQAAEIRDQINQLKNQNTTDAP</sequence>
<keyword evidence="1" id="KW-0227">DNA damage</keyword>
<dbReference type="PROSITE" id="PS50151">
    <property type="entry name" value="UVR"/>
    <property type="match status" value="1"/>
</dbReference>
<keyword evidence="5" id="KW-1185">Reference proteome</keyword>
<reference evidence="4" key="2">
    <citation type="journal article" date="2021" name="Front. Microbiol.">
        <title>Generation of Tetracycline and Rifamycin Resistant Chlamydia Suis Recombinants.</title>
        <authorList>
            <person name="Marti H."/>
            <person name="Bommana S."/>
            <person name="Read T.D."/>
            <person name="Pesch T."/>
            <person name="Prahauser B."/>
            <person name="Dean D."/>
            <person name="Borel N."/>
        </authorList>
    </citation>
    <scope>NUCLEOTIDE SEQUENCE</scope>
    <source>
        <strain evidence="4">208.1</strain>
    </source>
</reference>
<dbReference type="GO" id="GO:1990170">
    <property type="term" value="P:stress response to cadmium ion"/>
    <property type="evidence" value="ECO:0007669"/>
    <property type="project" value="TreeGrafter"/>
</dbReference>
<dbReference type="GO" id="GO:0046870">
    <property type="term" value="F:cadmium ion binding"/>
    <property type="evidence" value="ECO:0007669"/>
    <property type="project" value="TreeGrafter"/>
</dbReference>
<dbReference type="AlphaFoldDB" id="A0AAQ0J6A7"/>
<reference evidence="3 5" key="1">
    <citation type="submission" date="2019-01" db="EMBL/GenBank/DDBJ databases">
        <title>Whole genome sequencing and annotation enables comparative genome analysis that reveals unique features of the Chlamydia suis R19 Genome.</title>
        <authorList>
            <person name="Dimond Z.E."/>
        </authorList>
    </citation>
    <scope>NUCLEOTIDE SEQUENCE [LARGE SCALE GENOMIC DNA]</scope>
    <source>
        <strain evidence="3 5">R19</strain>
    </source>
</reference>
<dbReference type="EMBL" id="CP035278">
    <property type="protein sequence ID" value="QHP82926.1"/>
    <property type="molecule type" value="Genomic_DNA"/>
</dbReference>
<keyword evidence="3" id="KW-0418">Kinase</keyword>
<organism evidence="4 6">
    <name type="scientific">Chlamydia suis</name>
    <dbReference type="NCBI Taxonomy" id="83559"/>
    <lineage>
        <taxon>Bacteria</taxon>
        <taxon>Pseudomonadati</taxon>
        <taxon>Chlamydiota</taxon>
        <taxon>Chlamydiia</taxon>
        <taxon>Chlamydiales</taxon>
        <taxon>Chlamydiaceae</taxon>
        <taxon>Chlamydia/Chlamydophila group</taxon>
        <taxon>Chlamydia</taxon>
    </lineage>
</organism>
<dbReference type="InterPro" id="IPR036876">
    <property type="entry name" value="UVR_dom_sf"/>
</dbReference>
<dbReference type="GO" id="GO:0050897">
    <property type="term" value="F:cobalt ion binding"/>
    <property type="evidence" value="ECO:0007669"/>
    <property type="project" value="TreeGrafter"/>
</dbReference>
<dbReference type="EMBL" id="CP063185">
    <property type="protein sequence ID" value="QYC74651.1"/>
    <property type="molecule type" value="Genomic_DNA"/>
</dbReference>
<dbReference type="Pfam" id="PF02151">
    <property type="entry name" value="UVR"/>
    <property type="match status" value="1"/>
</dbReference>
<dbReference type="InterPro" id="IPR001943">
    <property type="entry name" value="UVR_dom"/>
</dbReference>